<evidence type="ECO:0000256" key="1">
    <source>
        <dbReference type="SAM" id="MobiDB-lite"/>
    </source>
</evidence>
<feature type="compositionally biased region" description="Acidic residues" evidence="1">
    <location>
        <begin position="25"/>
        <end position="37"/>
    </location>
</feature>
<sequence>MTDDDVLGLGNEAVSGTKRKSPGDYSEEEKEKEDEGFQVESPEKEKSPDNKRARTEEENRMLLPGSSRQLRQIQCFCAELVSIAWQIAGSRYEDSKLVKKSASNSNKDDVMLEEEQRMHSVPHYYMLFLERSKMEMNYNIQSP</sequence>
<feature type="region of interest" description="Disordered" evidence="1">
    <location>
        <begin position="1"/>
        <end position="63"/>
    </location>
</feature>
<dbReference type="EMBL" id="CP031001">
    <property type="protein sequence ID" value="QHN75521.1"/>
    <property type="molecule type" value="Genomic_DNA"/>
</dbReference>
<feature type="compositionally biased region" description="Basic and acidic residues" evidence="1">
    <location>
        <begin position="41"/>
        <end position="60"/>
    </location>
</feature>
<reference evidence="2 3" key="1">
    <citation type="submission" date="2020-01" db="EMBL/GenBank/DDBJ databases">
        <title>Genome sequence of Arachis hypogaea, cultivar Shitouqi.</title>
        <authorList>
            <person name="Zhuang W."/>
            <person name="Chen H."/>
            <person name="Varshney R."/>
            <person name="Wang D."/>
            <person name="Ming R."/>
        </authorList>
    </citation>
    <scope>NUCLEOTIDE SEQUENCE [LARGE SCALE GENOMIC DNA]</scope>
    <source>
        <tissue evidence="2">Young leaf</tissue>
    </source>
</reference>
<dbReference type="Proteomes" id="UP000464620">
    <property type="component" value="Chromosome B09"/>
</dbReference>
<dbReference type="AlphaFoldDB" id="A0A6B9V4H1"/>
<evidence type="ECO:0000313" key="3">
    <source>
        <dbReference type="Proteomes" id="UP000464620"/>
    </source>
</evidence>
<gene>
    <name evidence="2" type="ORF">DS421_19g636030</name>
</gene>
<name>A0A6B9V4H1_ARAHY</name>
<protein>
    <submittedName>
        <fullName evidence="2">Uncharacterized protein</fullName>
    </submittedName>
</protein>
<organism evidence="2 3">
    <name type="scientific">Arachis hypogaea</name>
    <name type="common">Peanut</name>
    <dbReference type="NCBI Taxonomy" id="3818"/>
    <lineage>
        <taxon>Eukaryota</taxon>
        <taxon>Viridiplantae</taxon>
        <taxon>Streptophyta</taxon>
        <taxon>Embryophyta</taxon>
        <taxon>Tracheophyta</taxon>
        <taxon>Spermatophyta</taxon>
        <taxon>Magnoliopsida</taxon>
        <taxon>eudicotyledons</taxon>
        <taxon>Gunneridae</taxon>
        <taxon>Pentapetalae</taxon>
        <taxon>rosids</taxon>
        <taxon>fabids</taxon>
        <taxon>Fabales</taxon>
        <taxon>Fabaceae</taxon>
        <taxon>Papilionoideae</taxon>
        <taxon>50 kb inversion clade</taxon>
        <taxon>dalbergioids sensu lato</taxon>
        <taxon>Dalbergieae</taxon>
        <taxon>Pterocarpus clade</taxon>
        <taxon>Arachis</taxon>
    </lineage>
</organism>
<proteinExistence type="predicted"/>
<accession>A0A6B9V4H1</accession>
<evidence type="ECO:0000313" key="2">
    <source>
        <dbReference type="EMBL" id="QHN75521.1"/>
    </source>
</evidence>